<keyword evidence="12" id="KW-1185">Reference proteome</keyword>
<accession>A0ABQ5KSN6</accession>
<evidence type="ECO:0000256" key="5">
    <source>
        <dbReference type="ARBA" id="ARBA00022801"/>
    </source>
</evidence>
<feature type="region of interest" description="Disordered" evidence="7">
    <location>
        <begin position="195"/>
        <end position="252"/>
    </location>
</feature>
<keyword evidence="5" id="KW-0378">Hydrolase</keyword>
<feature type="non-terminal residue" evidence="11">
    <location>
        <position position="1342"/>
    </location>
</feature>
<dbReference type="EMBL" id="BQXS01010996">
    <property type="protein sequence ID" value="GKT35482.1"/>
    <property type="molecule type" value="Genomic_DNA"/>
</dbReference>
<dbReference type="Gene3D" id="3.30.70.270">
    <property type="match status" value="2"/>
</dbReference>
<keyword evidence="4" id="KW-0255">Endonuclease</keyword>
<feature type="compositionally biased region" description="Polar residues" evidence="7">
    <location>
        <begin position="230"/>
        <end position="243"/>
    </location>
</feature>
<dbReference type="PANTHER" id="PTHR37984:SF5">
    <property type="entry name" value="PROTEIN NYNRIN-LIKE"/>
    <property type="match status" value="1"/>
</dbReference>
<dbReference type="PANTHER" id="PTHR37984">
    <property type="entry name" value="PROTEIN CBG26694"/>
    <property type="match status" value="1"/>
</dbReference>
<feature type="domain" description="Reverse transcriptase" evidence="9">
    <location>
        <begin position="510"/>
        <end position="689"/>
    </location>
</feature>
<feature type="domain" description="Chromo" evidence="8">
    <location>
        <begin position="1283"/>
        <end position="1342"/>
    </location>
</feature>
<dbReference type="InterPro" id="IPR036397">
    <property type="entry name" value="RNaseH_sf"/>
</dbReference>
<evidence type="ECO:0000259" key="10">
    <source>
        <dbReference type="PROSITE" id="PS50994"/>
    </source>
</evidence>
<dbReference type="PROSITE" id="PS50013">
    <property type="entry name" value="CHROMO_2"/>
    <property type="match status" value="1"/>
</dbReference>
<evidence type="ECO:0000256" key="2">
    <source>
        <dbReference type="ARBA" id="ARBA00022695"/>
    </source>
</evidence>
<evidence type="ECO:0000256" key="3">
    <source>
        <dbReference type="ARBA" id="ARBA00022722"/>
    </source>
</evidence>
<dbReference type="InterPro" id="IPR001969">
    <property type="entry name" value="Aspartic_peptidase_AS"/>
</dbReference>
<dbReference type="InterPro" id="IPR001584">
    <property type="entry name" value="Integrase_cat-core"/>
</dbReference>
<dbReference type="InterPro" id="IPR041373">
    <property type="entry name" value="RT_RNaseH"/>
</dbReference>
<dbReference type="Gene3D" id="2.40.50.40">
    <property type="match status" value="1"/>
</dbReference>
<dbReference type="SMART" id="SM00298">
    <property type="entry name" value="CHROMO"/>
    <property type="match status" value="1"/>
</dbReference>
<dbReference type="Pfam" id="PF00078">
    <property type="entry name" value="RVT_1"/>
    <property type="match status" value="1"/>
</dbReference>
<dbReference type="Pfam" id="PF17917">
    <property type="entry name" value="RT_RNaseH"/>
    <property type="match status" value="1"/>
</dbReference>
<keyword evidence="3" id="KW-0540">Nuclease</keyword>
<dbReference type="Gene3D" id="3.10.10.10">
    <property type="entry name" value="HIV Type 1 Reverse Transcriptase, subunit A, domain 1"/>
    <property type="match status" value="1"/>
</dbReference>
<evidence type="ECO:0000259" key="8">
    <source>
        <dbReference type="PROSITE" id="PS50013"/>
    </source>
</evidence>
<dbReference type="PROSITE" id="PS50994">
    <property type="entry name" value="INTEGRASE"/>
    <property type="match status" value="1"/>
</dbReference>
<evidence type="ECO:0000256" key="6">
    <source>
        <dbReference type="ARBA" id="ARBA00022918"/>
    </source>
</evidence>
<evidence type="ECO:0000256" key="4">
    <source>
        <dbReference type="ARBA" id="ARBA00022759"/>
    </source>
</evidence>
<dbReference type="CDD" id="cd09274">
    <property type="entry name" value="RNase_HI_RT_Ty3"/>
    <property type="match status" value="1"/>
</dbReference>
<evidence type="ECO:0000259" key="9">
    <source>
        <dbReference type="PROSITE" id="PS50878"/>
    </source>
</evidence>
<dbReference type="InterPro" id="IPR043502">
    <property type="entry name" value="DNA/RNA_pol_sf"/>
</dbReference>
<dbReference type="SUPFAM" id="SSF54160">
    <property type="entry name" value="Chromo domain-like"/>
    <property type="match status" value="1"/>
</dbReference>
<dbReference type="Proteomes" id="UP001057375">
    <property type="component" value="Unassembled WGS sequence"/>
</dbReference>
<feature type="domain" description="Integrase catalytic" evidence="10">
    <location>
        <begin position="991"/>
        <end position="1150"/>
    </location>
</feature>
<dbReference type="InterPro" id="IPR012337">
    <property type="entry name" value="RNaseH-like_sf"/>
</dbReference>
<dbReference type="PROSITE" id="PS00141">
    <property type="entry name" value="ASP_PROTEASE"/>
    <property type="match status" value="1"/>
</dbReference>
<keyword evidence="6" id="KW-0695">RNA-directed DNA polymerase</keyword>
<keyword evidence="1" id="KW-0808">Transferase</keyword>
<protein>
    <submittedName>
        <fullName evidence="11">Transposon Tf2-6 polyprotein</fullName>
    </submittedName>
</protein>
<name>A0ABQ5KSN6_9EUKA</name>
<dbReference type="CDD" id="cd01647">
    <property type="entry name" value="RT_LTR"/>
    <property type="match status" value="1"/>
</dbReference>
<evidence type="ECO:0000256" key="7">
    <source>
        <dbReference type="SAM" id="MobiDB-lite"/>
    </source>
</evidence>
<evidence type="ECO:0000313" key="11">
    <source>
        <dbReference type="EMBL" id="GKT35482.1"/>
    </source>
</evidence>
<keyword evidence="2" id="KW-0548">Nucleotidyltransferase</keyword>
<dbReference type="SUPFAM" id="SSF53098">
    <property type="entry name" value="Ribonuclease H-like"/>
    <property type="match status" value="1"/>
</dbReference>
<dbReference type="PROSITE" id="PS50878">
    <property type="entry name" value="RT_POL"/>
    <property type="match status" value="1"/>
</dbReference>
<dbReference type="InterPro" id="IPR043128">
    <property type="entry name" value="Rev_trsase/Diguanyl_cyclase"/>
</dbReference>
<dbReference type="InterPro" id="IPR016197">
    <property type="entry name" value="Chromo-like_dom_sf"/>
</dbReference>
<organism evidence="11 12">
    <name type="scientific">Aduncisulcus paluster</name>
    <dbReference type="NCBI Taxonomy" id="2918883"/>
    <lineage>
        <taxon>Eukaryota</taxon>
        <taxon>Metamonada</taxon>
        <taxon>Carpediemonas-like organisms</taxon>
        <taxon>Aduncisulcus</taxon>
    </lineage>
</organism>
<evidence type="ECO:0000313" key="12">
    <source>
        <dbReference type="Proteomes" id="UP001057375"/>
    </source>
</evidence>
<feature type="compositionally biased region" description="Basic and acidic residues" evidence="7">
    <location>
        <begin position="195"/>
        <end position="212"/>
    </location>
</feature>
<evidence type="ECO:0000256" key="1">
    <source>
        <dbReference type="ARBA" id="ARBA00022679"/>
    </source>
</evidence>
<dbReference type="SUPFAM" id="SSF56672">
    <property type="entry name" value="DNA/RNA polymerases"/>
    <property type="match status" value="1"/>
</dbReference>
<sequence>MKDTKTHTTGAKKLREKELPAPYLETLDSATWERFLGEFHHYKSLGGRRKWPTLCSAAALRLIAIISKVPNFTTVKNRALAKKRVSAIYKGSSPQSISDQLKDTLMAAELSLDAISEYITAFDAKRSVDPAALEKKTFVNSFISGLFPSRLRVRVRTAVGPDSIDLEEAIRQSLSHGGTLTQILKEGSLVQHQIEAEKSRRERSLGITEKKSSVSKPPHKKEFGGKRRFTSSSTGKNKQNTNPRSDKLHQRQPIKKPSFLKGVFCRKCKKEGHKVFNCPLESKGDSRYLCELSSAFSSSAPYVLATLKNSDGLLVTVPCLLDTGATSSVISMDMIDKLAVNVSKSDIPNITLADGSEIPVLGSADIEIILPGVDGSSLRFTEQCLIIKMHNKKQAELIVGKDRVLHDSLLDWVQDSNMEESCLLEDDLGLDVVSPFDSDEGNWTCEVPELRASITILLDAYLEKINKSEPAKTSDFELEFPKGGKPIFSKVRRIPFHLQTEVKNQLDELQKSEFIIPSKSDFAAPIVLAPKPNGGLRLCCDYTRLNRATPSDLYPLPRQDTLFAALAGKKYFGALDLKNGYFNIKVSEKTRPLTAFITPWGLFEWNRMPFGLKSAPAHFQRCINGIFKDLMPHFCLVYLDDILVFGENQDDFINNLSKVLDRLSEFNLCLNLDKCKIGMKNVRYLGFIISEQGRSIDPKRLENMRNIRPPENLKEVQSLVGKLNFLREFIPDYSRTAEPLTRVMKKGYTKSCWGPEQSSAWESLLSSLDKKLSLEHPTQEGTFILRTDASTVGIGGILLQRATSGKEKLINLFSRKFNKTETRWSTIEQEAFGIYYGIMSNRFYLLGKAFQVETDHRNLQYIFKSEVPKLVRWRMMMAPFTYHIKHIPGSENQTADFLSRIELKDDYPSKTRKISTLKALDTTTKDPEKDVLLKQIHLELGHASAGLVVKVLRDRGINWTGMYKDAERVLKPCIFCKKTQKGRRIKTNGHLKTSYVFEEVSVDTVGPLPTDEEGYKHLLVAIDGFSRFTVIIPLKTLTADEIARALFINIFAVFGAPTSLRSDGGFTSAVVKELCRLCKTKMIVTLPYNHEENGLVERQNREIRRLIRLYFLERDVRFYTEEAAAMVAVLNSRIHGSTGYSPFSAVFGSKRRLTTIPPEPHADFTSDKKQIERLDSSLELIHKCISENQEVTHQKRDKQNGEEESFNVGEKVLVVPAKTPRKHLPVLSGPFVIKEKLAGSKFLLTPLNGGQDRTIPLRRLKKCDTSAPLEVLKKVAARDDDEYVVAFIVRHRFGVKKPIEFRLRWLDYDESEDTWASFDEVKDLDKLDTYLESKPNLKRKME</sequence>
<dbReference type="InterPro" id="IPR000953">
    <property type="entry name" value="Chromo/chromo_shadow_dom"/>
</dbReference>
<dbReference type="InterPro" id="IPR050951">
    <property type="entry name" value="Retrovirus_Pol_polyprotein"/>
</dbReference>
<dbReference type="Gene3D" id="3.30.420.10">
    <property type="entry name" value="Ribonuclease H-like superfamily/Ribonuclease H"/>
    <property type="match status" value="1"/>
</dbReference>
<reference evidence="11" key="1">
    <citation type="submission" date="2022-03" db="EMBL/GenBank/DDBJ databases">
        <title>Draft genome sequence of Aduncisulcus paluster, a free-living microaerophilic Fornicata.</title>
        <authorList>
            <person name="Yuyama I."/>
            <person name="Kume K."/>
            <person name="Tamura T."/>
            <person name="Inagaki Y."/>
            <person name="Hashimoto T."/>
        </authorList>
    </citation>
    <scope>NUCLEOTIDE SEQUENCE</scope>
    <source>
        <strain evidence="11">NY0171</strain>
    </source>
</reference>
<comment type="caution">
    <text evidence="11">The sequence shown here is derived from an EMBL/GenBank/DDBJ whole genome shotgun (WGS) entry which is preliminary data.</text>
</comment>
<dbReference type="InterPro" id="IPR000477">
    <property type="entry name" value="RT_dom"/>
</dbReference>
<proteinExistence type="predicted"/>
<gene>
    <name evidence="11" type="ORF">ADUPG1_008635</name>
</gene>